<dbReference type="InterPro" id="IPR050376">
    <property type="entry name" value="Pterin-4-alpha-carb_dehyd"/>
</dbReference>
<dbReference type="CDD" id="cd00913">
    <property type="entry name" value="PCD_DCoH_subfamily_a"/>
    <property type="match status" value="1"/>
</dbReference>
<evidence type="ECO:0000313" key="5">
    <source>
        <dbReference type="EMBL" id="UFP93626.1"/>
    </source>
</evidence>
<evidence type="ECO:0000313" key="6">
    <source>
        <dbReference type="Proteomes" id="UP001054846"/>
    </source>
</evidence>
<keyword evidence="6" id="KW-1185">Reference proteome</keyword>
<proteinExistence type="inferred from homology"/>
<evidence type="ECO:0000256" key="2">
    <source>
        <dbReference type="ARBA" id="ARBA00006472"/>
    </source>
</evidence>
<evidence type="ECO:0000256" key="1">
    <source>
        <dbReference type="ARBA" id="ARBA00001554"/>
    </source>
</evidence>
<dbReference type="Pfam" id="PF01329">
    <property type="entry name" value="Pterin_4a"/>
    <property type="match status" value="1"/>
</dbReference>
<keyword evidence="3 4" id="KW-0456">Lyase</keyword>
<evidence type="ECO:0000256" key="3">
    <source>
        <dbReference type="ARBA" id="ARBA00023239"/>
    </source>
</evidence>
<reference evidence="5 6" key="1">
    <citation type="journal article" date="2021" name="Genome Biol. Evol.">
        <title>Complete Genome Sequencing of a Novel Gloeobacter Species from a Waterfall Cave in Mexico.</title>
        <authorList>
            <person name="Saw J.H."/>
            <person name="Cardona T."/>
            <person name="Montejano G."/>
        </authorList>
    </citation>
    <scope>NUCLEOTIDE SEQUENCE [LARGE SCALE GENOMIC DNA]</scope>
    <source>
        <strain evidence="5">MG652769</strain>
    </source>
</reference>
<protein>
    <recommendedName>
        <fullName evidence="4">Putative pterin-4-alpha-carbinolamine dehydratase</fullName>
        <shortName evidence="4">PHS</shortName>
        <ecNumber evidence="4">4.2.1.96</ecNumber>
    </recommendedName>
    <alternativeName>
        <fullName evidence="4">4-alpha-hydroxy-tetrahydropterin dehydratase</fullName>
    </alternativeName>
    <alternativeName>
        <fullName evidence="4">Pterin carbinolamine dehydratase</fullName>
        <shortName evidence="4">PCD</shortName>
    </alternativeName>
</protein>
<dbReference type="NCBIfam" id="NF002016">
    <property type="entry name" value="PRK00823.1-1"/>
    <property type="match status" value="1"/>
</dbReference>
<dbReference type="RefSeq" id="WP_230840678.1">
    <property type="nucleotide sequence ID" value="NZ_CP063845.1"/>
</dbReference>
<dbReference type="SUPFAM" id="SSF55248">
    <property type="entry name" value="PCD-like"/>
    <property type="match status" value="1"/>
</dbReference>
<dbReference type="InterPro" id="IPR001533">
    <property type="entry name" value="Pterin_deHydtase"/>
</dbReference>
<evidence type="ECO:0000256" key="4">
    <source>
        <dbReference type="HAMAP-Rule" id="MF_00434"/>
    </source>
</evidence>
<dbReference type="Proteomes" id="UP001054846">
    <property type="component" value="Chromosome"/>
</dbReference>
<dbReference type="Gene3D" id="3.30.1360.20">
    <property type="entry name" value="Transcriptional coactivator/pterin dehydratase"/>
    <property type="match status" value="1"/>
</dbReference>
<organism evidence="5 6">
    <name type="scientific">Gloeobacter morelensis MG652769</name>
    <dbReference type="NCBI Taxonomy" id="2781736"/>
    <lineage>
        <taxon>Bacteria</taxon>
        <taxon>Bacillati</taxon>
        <taxon>Cyanobacteriota</taxon>
        <taxon>Cyanophyceae</taxon>
        <taxon>Gloeobacterales</taxon>
        <taxon>Gloeobacteraceae</taxon>
        <taxon>Gloeobacter</taxon>
        <taxon>Gloeobacter morelensis</taxon>
    </lineage>
</organism>
<dbReference type="EMBL" id="CP063845">
    <property type="protein sequence ID" value="UFP93626.1"/>
    <property type="molecule type" value="Genomic_DNA"/>
</dbReference>
<comment type="similarity">
    <text evidence="2 4">Belongs to the pterin-4-alpha-carbinolamine dehydratase family.</text>
</comment>
<dbReference type="InterPro" id="IPR036428">
    <property type="entry name" value="PCD_sf"/>
</dbReference>
<dbReference type="PANTHER" id="PTHR42805:SF1">
    <property type="entry name" value="PTERIN-4-ALPHA-CARBINOLAMINE DEHYDRATASE-RELATED"/>
    <property type="match status" value="1"/>
</dbReference>
<name>A0ABY3PJ19_9CYAN</name>
<comment type="catalytic activity">
    <reaction evidence="1 4">
        <text>(4aS,6R)-4a-hydroxy-L-erythro-5,6,7,8-tetrahydrobiopterin = (6R)-L-erythro-6,7-dihydrobiopterin + H2O</text>
        <dbReference type="Rhea" id="RHEA:11920"/>
        <dbReference type="ChEBI" id="CHEBI:15377"/>
        <dbReference type="ChEBI" id="CHEBI:15642"/>
        <dbReference type="ChEBI" id="CHEBI:43120"/>
        <dbReference type="EC" id="4.2.1.96"/>
    </reaction>
</comment>
<dbReference type="EC" id="4.2.1.96" evidence="4"/>
<dbReference type="GO" id="GO:0008124">
    <property type="term" value="F:4-alpha-hydroxytetrahydrobiopterin dehydratase activity"/>
    <property type="evidence" value="ECO:0007669"/>
    <property type="project" value="UniProtKB-EC"/>
</dbReference>
<sequence length="116" mass="12850">MNLTEQRCTACRPDAPRVSAAEIAELHPQIPAWRIVEIEGTPRLERQFRLRDFRGAIAFTVRVGEVAEAEGHHPALLTEWGSVKVSWWTHAIAGLHRNDFVMAAKTDAIAAQVGAV</sequence>
<accession>A0ABY3PJ19</accession>
<dbReference type="HAMAP" id="MF_00434">
    <property type="entry name" value="Pterin_4_alpha"/>
    <property type="match status" value="1"/>
</dbReference>
<dbReference type="PANTHER" id="PTHR42805">
    <property type="entry name" value="PTERIN-4-ALPHA-CARBINOLAMINE DEHYDRATASE-RELATED"/>
    <property type="match status" value="1"/>
</dbReference>
<gene>
    <name evidence="5" type="ORF">ISF26_17825</name>
</gene>